<sequence length="198" mass="22789">MLKMLLRTSQLSYPCSGMKDLYFQATLGYQGLSTFVQMKEKGFLHRWLDKEEKMIAYIIYWILLPGRPHAYKLSTEDLYVLSAIMFRIPTNWVAVFKKHIIDIGINDWSNLPYGVFISKVLSLSGVNLTGETKITCNRTNQIGKAILTCIGLKKTALGWIFSDVLGPTKDQNEEPDFDNEKIFLSSESEFEKFVTYKF</sequence>
<dbReference type="Proteomes" id="UP001374535">
    <property type="component" value="Chromosome 1"/>
</dbReference>
<accession>A0AAQ3P9L5</accession>
<organism evidence="1 2">
    <name type="scientific">Vigna mungo</name>
    <name type="common">Black gram</name>
    <name type="synonym">Phaseolus mungo</name>
    <dbReference type="NCBI Taxonomy" id="3915"/>
    <lineage>
        <taxon>Eukaryota</taxon>
        <taxon>Viridiplantae</taxon>
        <taxon>Streptophyta</taxon>
        <taxon>Embryophyta</taxon>
        <taxon>Tracheophyta</taxon>
        <taxon>Spermatophyta</taxon>
        <taxon>Magnoliopsida</taxon>
        <taxon>eudicotyledons</taxon>
        <taxon>Gunneridae</taxon>
        <taxon>Pentapetalae</taxon>
        <taxon>rosids</taxon>
        <taxon>fabids</taxon>
        <taxon>Fabales</taxon>
        <taxon>Fabaceae</taxon>
        <taxon>Papilionoideae</taxon>
        <taxon>50 kb inversion clade</taxon>
        <taxon>NPAAA clade</taxon>
        <taxon>indigoferoid/millettioid clade</taxon>
        <taxon>Phaseoleae</taxon>
        <taxon>Vigna</taxon>
    </lineage>
</organism>
<name>A0AAQ3P9L5_VIGMU</name>
<evidence type="ECO:0000313" key="1">
    <source>
        <dbReference type="EMBL" id="WVZ23575.1"/>
    </source>
</evidence>
<dbReference type="AlphaFoldDB" id="A0AAQ3P9L5"/>
<gene>
    <name evidence="1" type="ORF">V8G54_002119</name>
</gene>
<proteinExistence type="predicted"/>
<protein>
    <submittedName>
        <fullName evidence="1">Uncharacterized protein</fullName>
    </submittedName>
</protein>
<reference evidence="1 2" key="1">
    <citation type="journal article" date="2023" name="Life. Sci Alliance">
        <title>Evolutionary insights into 3D genome organization and epigenetic landscape of Vigna mungo.</title>
        <authorList>
            <person name="Junaid A."/>
            <person name="Singh B."/>
            <person name="Bhatia S."/>
        </authorList>
    </citation>
    <scope>NUCLEOTIDE SEQUENCE [LARGE SCALE GENOMIC DNA]</scope>
    <source>
        <strain evidence="1">Urdbean</strain>
    </source>
</reference>
<evidence type="ECO:0000313" key="2">
    <source>
        <dbReference type="Proteomes" id="UP001374535"/>
    </source>
</evidence>
<dbReference type="EMBL" id="CP144700">
    <property type="protein sequence ID" value="WVZ23575.1"/>
    <property type="molecule type" value="Genomic_DNA"/>
</dbReference>
<keyword evidence="2" id="KW-1185">Reference proteome</keyword>